<feature type="region of interest" description="Disordered" evidence="1">
    <location>
        <begin position="110"/>
        <end position="131"/>
    </location>
</feature>
<evidence type="ECO:0000256" key="1">
    <source>
        <dbReference type="SAM" id="MobiDB-lite"/>
    </source>
</evidence>
<dbReference type="AlphaFoldDB" id="A0A098BVE2"/>
<dbReference type="Proteomes" id="UP000042997">
    <property type="component" value="Unassembled WGS sequence"/>
</dbReference>
<reference evidence="2 3" key="1">
    <citation type="journal article" date="2014" name="Genome Announc.">
        <title>Draft Genome Sequence of Propane- and Butane-Oxidizing Actinobacterium Rhodococcus ruber IEGM 231.</title>
        <authorList>
            <person name="Ivshina I.B."/>
            <person name="Kuyukina M.S."/>
            <person name="Krivoruchko A.V."/>
            <person name="Barbe V."/>
            <person name="Fischer C."/>
        </authorList>
    </citation>
    <scope>NUCLEOTIDE SEQUENCE [LARGE SCALE GENOMIC DNA]</scope>
</reference>
<organism evidence="2 3">
    <name type="scientific">Rhodococcus ruber</name>
    <dbReference type="NCBI Taxonomy" id="1830"/>
    <lineage>
        <taxon>Bacteria</taxon>
        <taxon>Bacillati</taxon>
        <taxon>Actinomycetota</taxon>
        <taxon>Actinomycetes</taxon>
        <taxon>Mycobacteriales</taxon>
        <taxon>Nocardiaceae</taxon>
        <taxon>Rhodococcus</taxon>
    </lineage>
</organism>
<feature type="region of interest" description="Disordered" evidence="1">
    <location>
        <begin position="1"/>
        <end position="40"/>
    </location>
</feature>
<name>A0A098BVE2_9NOCA</name>
<feature type="compositionally biased region" description="Pro residues" evidence="1">
    <location>
        <begin position="1"/>
        <end position="10"/>
    </location>
</feature>
<feature type="region of interest" description="Disordered" evidence="1">
    <location>
        <begin position="638"/>
        <end position="661"/>
    </location>
</feature>
<sequence length="692" mass="74660">MTPCRHPAPAPLGSRRSIAAVPPPRRVRRRYRKAATATASSITRTMRTIIPTDTARRLRRGLSYPSGPLDGPESAPGCRDLGLVLAVAQHGARGLDVDVLRQLRSLREDRHRRGGHREETAVHGRDDPIAVGGGDGDDTAFHELAEDRLVARHDTDLALGRLGADQPGGARPEALLDGNEVHGHFSHRGLLPGDLLGSGLDVVESTAAVERLLGQVVELTLGDAVERLDGVTQRHHGAGLAGELLSDDEVLAEELLDTTGAADEDLVLLGELVHAEDGDDVLQLLVLLQDPLDLVGDPEVLGTDDAGLEDARGRRQRVHGGVDTHLRDRTRELGGRIEVRERRGRRRVGVVVGGHVDRLQRGDRTTTGRGDALLELTHLVRERRLVTHGRRHAAEQRRDLGAGLREAEDVVDEQQHVLALDIAEVLRHGQRGQGDAHTRSRRLVHLAEDEGGVLEDAHLLHLEVEVGALTGALADAGEHRRAGELTRDTGDHLLDQNGLADAGTTEQTDLAALDVRGQQVDDLDAGLEDLGLALELVEGRRLAVDAPLLAVASGARGVQAVTEGVEHVALDDVADRHRDRAARVDDRGAAHQAVGGLHGDRAHQVVTQVLRDLEGQGLRHGRQSDLCVQGVEQIGNGTTRELDVHDGPDDPNDAAGSGRGRPRPVVIGCCCGHVLSHFLHSRRARWHRRRSR</sequence>
<dbReference type="EMBL" id="CCSD01000112">
    <property type="protein sequence ID" value="CDZ92688.1"/>
    <property type="molecule type" value="Genomic_DNA"/>
</dbReference>
<gene>
    <name evidence="2" type="ORF">RHRU231_960217</name>
</gene>
<proteinExistence type="predicted"/>
<evidence type="ECO:0000313" key="3">
    <source>
        <dbReference type="Proteomes" id="UP000042997"/>
    </source>
</evidence>
<accession>A0A098BVE2</accession>
<protein>
    <submittedName>
        <fullName evidence="2">Cellobiose phosphorylase (Modular protein)</fullName>
    </submittedName>
</protein>
<feature type="compositionally biased region" description="Basic and acidic residues" evidence="1">
    <location>
        <begin position="110"/>
        <end position="128"/>
    </location>
</feature>
<evidence type="ECO:0000313" key="2">
    <source>
        <dbReference type="EMBL" id="CDZ92688.1"/>
    </source>
</evidence>